<dbReference type="InterPro" id="IPR045339">
    <property type="entry name" value="DUF6534"/>
</dbReference>
<protein>
    <recommendedName>
        <fullName evidence="3">DUF6534 domain-containing protein</fullName>
    </recommendedName>
</protein>
<name>A0A5C3KAK7_COPMA</name>
<reference evidence="4 5" key="1">
    <citation type="journal article" date="2019" name="Nat. Ecol. Evol.">
        <title>Megaphylogeny resolves global patterns of mushroom evolution.</title>
        <authorList>
            <person name="Varga T."/>
            <person name="Krizsan K."/>
            <person name="Foldi C."/>
            <person name="Dima B."/>
            <person name="Sanchez-Garcia M."/>
            <person name="Sanchez-Ramirez S."/>
            <person name="Szollosi G.J."/>
            <person name="Szarkandi J.G."/>
            <person name="Papp V."/>
            <person name="Albert L."/>
            <person name="Andreopoulos W."/>
            <person name="Angelini C."/>
            <person name="Antonin V."/>
            <person name="Barry K.W."/>
            <person name="Bougher N.L."/>
            <person name="Buchanan P."/>
            <person name="Buyck B."/>
            <person name="Bense V."/>
            <person name="Catcheside P."/>
            <person name="Chovatia M."/>
            <person name="Cooper J."/>
            <person name="Damon W."/>
            <person name="Desjardin D."/>
            <person name="Finy P."/>
            <person name="Geml J."/>
            <person name="Haridas S."/>
            <person name="Hughes K."/>
            <person name="Justo A."/>
            <person name="Karasinski D."/>
            <person name="Kautmanova I."/>
            <person name="Kiss B."/>
            <person name="Kocsube S."/>
            <person name="Kotiranta H."/>
            <person name="LaButti K.M."/>
            <person name="Lechner B.E."/>
            <person name="Liimatainen K."/>
            <person name="Lipzen A."/>
            <person name="Lukacs Z."/>
            <person name="Mihaltcheva S."/>
            <person name="Morgado L.N."/>
            <person name="Niskanen T."/>
            <person name="Noordeloos M.E."/>
            <person name="Ohm R.A."/>
            <person name="Ortiz-Santana B."/>
            <person name="Ovrebo C."/>
            <person name="Racz N."/>
            <person name="Riley R."/>
            <person name="Savchenko A."/>
            <person name="Shiryaev A."/>
            <person name="Soop K."/>
            <person name="Spirin V."/>
            <person name="Szebenyi C."/>
            <person name="Tomsovsky M."/>
            <person name="Tulloss R.E."/>
            <person name="Uehling J."/>
            <person name="Grigoriev I.V."/>
            <person name="Vagvolgyi C."/>
            <person name="Papp T."/>
            <person name="Martin F.M."/>
            <person name="Miettinen O."/>
            <person name="Hibbett D.S."/>
            <person name="Nagy L.G."/>
        </authorList>
    </citation>
    <scope>NUCLEOTIDE SEQUENCE [LARGE SCALE GENOMIC DNA]</scope>
    <source>
        <strain evidence="4 5">CBS 121175</strain>
    </source>
</reference>
<feature type="transmembrane region" description="Helical" evidence="2">
    <location>
        <begin position="171"/>
        <end position="192"/>
    </location>
</feature>
<feature type="compositionally biased region" description="Basic and acidic residues" evidence="1">
    <location>
        <begin position="305"/>
        <end position="319"/>
    </location>
</feature>
<keyword evidence="2" id="KW-0472">Membrane</keyword>
<dbReference type="PANTHER" id="PTHR40465:SF1">
    <property type="entry name" value="DUF6534 DOMAIN-CONTAINING PROTEIN"/>
    <property type="match status" value="1"/>
</dbReference>
<dbReference type="AlphaFoldDB" id="A0A5C3KAK7"/>
<feature type="region of interest" description="Disordered" evidence="1">
    <location>
        <begin position="295"/>
        <end position="319"/>
    </location>
</feature>
<feature type="transmembrane region" description="Helical" evidence="2">
    <location>
        <begin position="20"/>
        <end position="40"/>
    </location>
</feature>
<dbReference type="OrthoDB" id="2803252at2759"/>
<evidence type="ECO:0000256" key="1">
    <source>
        <dbReference type="SAM" id="MobiDB-lite"/>
    </source>
</evidence>
<dbReference type="Pfam" id="PF20152">
    <property type="entry name" value="DUF6534"/>
    <property type="match status" value="1"/>
</dbReference>
<feature type="transmembrane region" description="Helical" evidence="2">
    <location>
        <begin position="129"/>
        <end position="151"/>
    </location>
</feature>
<keyword evidence="2" id="KW-0812">Transmembrane</keyword>
<gene>
    <name evidence="4" type="ORF">FA15DRAFT_676450</name>
</gene>
<proteinExistence type="predicted"/>
<keyword evidence="5" id="KW-1185">Reference proteome</keyword>
<feature type="transmembrane region" description="Helical" evidence="2">
    <location>
        <begin position="212"/>
        <end position="234"/>
    </location>
</feature>
<dbReference type="Proteomes" id="UP000307440">
    <property type="component" value="Unassembled WGS sequence"/>
</dbReference>
<organism evidence="4 5">
    <name type="scientific">Coprinopsis marcescibilis</name>
    <name type="common">Agaric fungus</name>
    <name type="synonym">Psathyrella marcescibilis</name>
    <dbReference type="NCBI Taxonomy" id="230819"/>
    <lineage>
        <taxon>Eukaryota</taxon>
        <taxon>Fungi</taxon>
        <taxon>Dikarya</taxon>
        <taxon>Basidiomycota</taxon>
        <taxon>Agaricomycotina</taxon>
        <taxon>Agaricomycetes</taxon>
        <taxon>Agaricomycetidae</taxon>
        <taxon>Agaricales</taxon>
        <taxon>Agaricineae</taxon>
        <taxon>Psathyrellaceae</taxon>
        <taxon>Coprinopsis</taxon>
    </lineage>
</organism>
<evidence type="ECO:0000259" key="3">
    <source>
        <dbReference type="Pfam" id="PF20152"/>
    </source>
</evidence>
<feature type="domain" description="DUF6534" evidence="3">
    <location>
        <begin position="179"/>
        <end position="251"/>
    </location>
</feature>
<evidence type="ECO:0000313" key="5">
    <source>
        <dbReference type="Proteomes" id="UP000307440"/>
    </source>
</evidence>
<evidence type="ECO:0000256" key="2">
    <source>
        <dbReference type="SAM" id="Phobius"/>
    </source>
</evidence>
<feature type="transmembrane region" description="Helical" evidence="2">
    <location>
        <begin position="93"/>
        <end position="117"/>
    </location>
</feature>
<feature type="transmembrane region" description="Helical" evidence="2">
    <location>
        <begin position="52"/>
        <end position="73"/>
    </location>
</feature>
<dbReference type="EMBL" id="ML210608">
    <property type="protein sequence ID" value="TFK16914.1"/>
    <property type="molecule type" value="Genomic_DNA"/>
</dbReference>
<accession>A0A5C3KAK7</accession>
<feature type="compositionally biased region" description="Polar residues" evidence="1">
    <location>
        <begin position="295"/>
        <end position="304"/>
    </location>
</feature>
<keyword evidence="2" id="KW-1133">Transmembrane helix</keyword>
<dbReference type="PANTHER" id="PTHR40465">
    <property type="entry name" value="CHROMOSOME 1, WHOLE GENOME SHOTGUN SEQUENCE"/>
    <property type="match status" value="1"/>
</dbReference>
<evidence type="ECO:0000313" key="4">
    <source>
        <dbReference type="EMBL" id="TFK16914.1"/>
    </source>
</evidence>
<sequence>MSDAKYTLRFKPSFARQAGAQMVSTAVTTLYVFMVAQYFFRHSRNDAMWIKVVVASLGVLATLETIFANHQIYDYFVTNNNDTDARNLIPFPLLQAKTACIFLAAFLSQIFYASRIWKLGRLIENHFRFLVVPIVALAMLQLGGGMTYSYIRDTSKSHTVMHERVSLNIRSMYINGAATAACDILITIALVVLLRSTEVNATRRTKTLLEKLVIYAINRGIVTRWCVFLALVLYHRAQRSHLFISLIPFLSNTHGKLSSIISRSQSSIRLTAREGLRENMDRSFHVSDLIMNSFTQKTESSGDSAESKGTEENPETRDV</sequence>
<dbReference type="STRING" id="230819.A0A5C3KAK7"/>